<reference evidence="1" key="1">
    <citation type="journal article" date="2020" name="Nature">
        <title>Giant virus diversity and host interactions through global metagenomics.</title>
        <authorList>
            <person name="Schulz F."/>
            <person name="Roux S."/>
            <person name="Paez-Espino D."/>
            <person name="Jungbluth S."/>
            <person name="Walsh D.A."/>
            <person name="Denef V.J."/>
            <person name="McMahon K.D."/>
            <person name="Konstantinidis K.T."/>
            <person name="Eloe-Fadrosh E.A."/>
            <person name="Kyrpides N.C."/>
            <person name="Woyke T."/>
        </authorList>
    </citation>
    <scope>NUCLEOTIDE SEQUENCE</scope>
    <source>
        <strain evidence="1">GVMAG-S-1021933-23</strain>
    </source>
</reference>
<sequence length="48" mass="5991">MFFFEPTFGSEKYLRNINTNLKIKILLKFLYELKVNIKTWTNYFDYMN</sequence>
<dbReference type="AlphaFoldDB" id="A0A6C0AES4"/>
<organism evidence="1">
    <name type="scientific">viral metagenome</name>
    <dbReference type="NCBI Taxonomy" id="1070528"/>
    <lineage>
        <taxon>unclassified sequences</taxon>
        <taxon>metagenomes</taxon>
        <taxon>organismal metagenomes</taxon>
    </lineage>
</organism>
<dbReference type="EMBL" id="MN740594">
    <property type="protein sequence ID" value="QHS78001.1"/>
    <property type="molecule type" value="Genomic_DNA"/>
</dbReference>
<accession>A0A6C0AES4</accession>
<evidence type="ECO:0000313" key="1">
    <source>
        <dbReference type="EMBL" id="QHS78001.1"/>
    </source>
</evidence>
<proteinExistence type="predicted"/>
<name>A0A6C0AES4_9ZZZZ</name>
<protein>
    <submittedName>
        <fullName evidence="1">Uncharacterized protein</fullName>
    </submittedName>
</protein>